<dbReference type="InterPro" id="IPR053147">
    <property type="entry name" value="Hsp_HslJ-like"/>
</dbReference>
<accession>A0A150HUF1</accession>
<feature type="chain" id="PRO_5007563007" evidence="1">
    <location>
        <begin position="22"/>
        <end position="158"/>
    </location>
</feature>
<comment type="caution">
    <text evidence="3">The sequence shown here is derived from an EMBL/GenBank/DDBJ whole genome shotgun (WGS) entry which is preliminary data.</text>
</comment>
<gene>
    <name evidence="3" type="ORF">AVENLUH5627_01382</name>
</gene>
<evidence type="ECO:0000313" key="3">
    <source>
        <dbReference type="EMBL" id="KXZ70448.1"/>
    </source>
</evidence>
<sequence length="158" mass="17039">MLKTLLTSCTLVVAVVMTGCATTDSLQTSPQASQKESIGLYNRTWIATQINGVEVKSNDLSGKRPAIQFDAKEKRFFGADGCNQIRGSFESQGSILRLGPIASTMMACIGNDNSTLSRQYANALASTTNYELKGHELKFLDASGRVLVTFVTVIQPLP</sequence>
<feature type="domain" description="DUF306" evidence="2">
    <location>
        <begin position="40"/>
        <end position="150"/>
    </location>
</feature>
<feature type="signal peptide" evidence="1">
    <location>
        <begin position="1"/>
        <end position="21"/>
    </location>
</feature>
<dbReference type="EMBL" id="JRUE01000126">
    <property type="protein sequence ID" value="KXZ70448.1"/>
    <property type="molecule type" value="Genomic_DNA"/>
</dbReference>
<dbReference type="RefSeq" id="WP_061518583.1">
    <property type="nucleotide sequence ID" value="NZ_JRUE01000126.1"/>
</dbReference>
<dbReference type="PANTHER" id="PTHR35535:SF1">
    <property type="entry name" value="HEAT SHOCK PROTEIN HSLJ"/>
    <property type="match status" value="1"/>
</dbReference>
<organism evidence="3 4">
    <name type="scientific">Acinetobacter venetianus</name>
    <dbReference type="NCBI Taxonomy" id="52133"/>
    <lineage>
        <taxon>Bacteria</taxon>
        <taxon>Pseudomonadati</taxon>
        <taxon>Pseudomonadota</taxon>
        <taxon>Gammaproteobacteria</taxon>
        <taxon>Moraxellales</taxon>
        <taxon>Moraxellaceae</taxon>
        <taxon>Acinetobacter</taxon>
    </lineage>
</organism>
<evidence type="ECO:0000256" key="1">
    <source>
        <dbReference type="SAM" id="SignalP"/>
    </source>
</evidence>
<dbReference type="InterPro" id="IPR005184">
    <property type="entry name" value="DUF306_Meta_HslJ"/>
</dbReference>
<dbReference type="AlphaFoldDB" id="A0A150HUF1"/>
<dbReference type="PROSITE" id="PS51257">
    <property type="entry name" value="PROKAR_LIPOPROTEIN"/>
    <property type="match status" value="1"/>
</dbReference>
<dbReference type="Pfam" id="PF03724">
    <property type="entry name" value="META"/>
    <property type="match status" value="1"/>
</dbReference>
<protein>
    <submittedName>
        <fullName evidence="3">Heat-inducible protein</fullName>
    </submittedName>
</protein>
<keyword evidence="1" id="KW-0732">Signal</keyword>
<dbReference type="Gene3D" id="2.40.128.270">
    <property type="match status" value="1"/>
</dbReference>
<dbReference type="PATRIC" id="fig|52133.18.peg.1433"/>
<proteinExistence type="predicted"/>
<evidence type="ECO:0000259" key="2">
    <source>
        <dbReference type="Pfam" id="PF03724"/>
    </source>
</evidence>
<dbReference type="PANTHER" id="PTHR35535">
    <property type="entry name" value="HEAT SHOCK PROTEIN HSLJ"/>
    <property type="match status" value="1"/>
</dbReference>
<dbReference type="Proteomes" id="UP000075680">
    <property type="component" value="Unassembled WGS sequence"/>
</dbReference>
<name>A0A150HUF1_9GAMM</name>
<dbReference type="InterPro" id="IPR038670">
    <property type="entry name" value="HslJ-like_sf"/>
</dbReference>
<evidence type="ECO:0000313" key="4">
    <source>
        <dbReference type="Proteomes" id="UP000075680"/>
    </source>
</evidence>
<reference evidence="3 4" key="1">
    <citation type="journal article" date="2016" name="Sci. Rep.">
        <title>Genomic and phenotypic characterization of the species Acinetobacter venetianus.</title>
        <authorList>
            <person name="Fondi M."/>
            <person name="Maida I."/>
            <person name="Perrin E."/>
            <person name="Orlandini V."/>
            <person name="La Torre L."/>
            <person name="Bosi E."/>
            <person name="Negroni A."/>
            <person name="Zanaroli G."/>
            <person name="Fava F."/>
            <person name="Decorosi F."/>
            <person name="Giovannetti L."/>
            <person name="Viti C."/>
            <person name="Vaneechoutte M."/>
            <person name="Dijkshoorn L."/>
            <person name="Fani R."/>
        </authorList>
    </citation>
    <scope>NUCLEOTIDE SEQUENCE [LARGE SCALE GENOMIC DNA]</scope>
    <source>
        <strain evidence="3 4">LUH5627</strain>
    </source>
</reference>